<dbReference type="RefSeq" id="WP_126326611.1">
    <property type="nucleotide sequence ID" value="NZ_CAUJPY010000038.1"/>
</dbReference>
<keyword evidence="1" id="KW-1133">Transmembrane helix</keyword>
<name>A0A448D791_9NEIS</name>
<dbReference type="AlphaFoldDB" id="A0A448D791"/>
<keyword evidence="1" id="KW-0812">Transmembrane</keyword>
<keyword evidence="1" id="KW-0472">Membrane</keyword>
<evidence type="ECO:0000313" key="3">
    <source>
        <dbReference type="Proteomes" id="UP000279284"/>
    </source>
</evidence>
<evidence type="ECO:0000313" key="2">
    <source>
        <dbReference type="EMBL" id="VEF00507.1"/>
    </source>
</evidence>
<organism evidence="2 3">
    <name type="scientific">Neisseria canis</name>
    <dbReference type="NCBI Taxonomy" id="493"/>
    <lineage>
        <taxon>Bacteria</taxon>
        <taxon>Pseudomonadati</taxon>
        <taxon>Pseudomonadota</taxon>
        <taxon>Betaproteobacteria</taxon>
        <taxon>Neisseriales</taxon>
        <taxon>Neisseriaceae</taxon>
        <taxon>Neisseria</taxon>
    </lineage>
</organism>
<feature type="transmembrane region" description="Helical" evidence="1">
    <location>
        <begin position="14"/>
        <end position="33"/>
    </location>
</feature>
<dbReference type="OrthoDB" id="8605133at2"/>
<proteinExistence type="predicted"/>
<dbReference type="KEGG" id="nci:NCTC10296_00889"/>
<dbReference type="STRING" id="493.BWD07_10795"/>
<gene>
    <name evidence="2" type="ORF">NCTC10296_00889</name>
</gene>
<keyword evidence="3" id="KW-1185">Reference proteome</keyword>
<accession>A0A448D791</accession>
<evidence type="ECO:0000256" key="1">
    <source>
        <dbReference type="SAM" id="Phobius"/>
    </source>
</evidence>
<dbReference type="EMBL" id="LR134313">
    <property type="protein sequence ID" value="VEF00507.1"/>
    <property type="molecule type" value="Genomic_DNA"/>
</dbReference>
<sequence>MNTKESILKPSEQIMFAIVLMVLFLMFYFASGYSFLNSVLLSAGFTLIILTVRVTMLKLAKKMHNKKEE</sequence>
<feature type="transmembrane region" description="Helical" evidence="1">
    <location>
        <begin position="39"/>
        <end position="60"/>
    </location>
</feature>
<reference evidence="2 3" key="1">
    <citation type="submission" date="2018-12" db="EMBL/GenBank/DDBJ databases">
        <authorList>
            <consortium name="Pathogen Informatics"/>
        </authorList>
    </citation>
    <scope>NUCLEOTIDE SEQUENCE [LARGE SCALE GENOMIC DNA]</scope>
    <source>
        <strain evidence="2 3">NCTC10296</strain>
    </source>
</reference>
<protein>
    <recommendedName>
        <fullName evidence="4">Inner membrane protein</fullName>
    </recommendedName>
</protein>
<dbReference type="Proteomes" id="UP000279284">
    <property type="component" value="Chromosome"/>
</dbReference>
<evidence type="ECO:0008006" key="4">
    <source>
        <dbReference type="Google" id="ProtNLM"/>
    </source>
</evidence>